<dbReference type="InterPro" id="IPR016181">
    <property type="entry name" value="Acyl_CoA_acyltransferase"/>
</dbReference>
<feature type="domain" description="TcmA/NAT10 helicase" evidence="6">
    <location>
        <begin position="187"/>
        <end position="357"/>
    </location>
</feature>
<dbReference type="Gene3D" id="1.20.120.890">
    <property type="entry name" value="tRNA(Met) cytidine acetyltransferase, tail domain"/>
    <property type="match status" value="1"/>
</dbReference>
<feature type="domain" description="N-acetyltransferase" evidence="8">
    <location>
        <begin position="397"/>
        <end position="507"/>
    </location>
</feature>
<dbReference type="SUPFAM" id="SSF52540">
    <property type="entry name" value="P-loop containing nucleoside triphosphate hydrolases"/>
    <property type="match status" value="1"/>
</dbReference>
<keyword evidence="1 9" id="KW-0808">Transferase</keyword>
<dbReference type="InterPro" id="IPR027417">
    <property type="entry name" value="P-loop_NTPase"/>
</dbReference>
<dbReference type="InterPro" id="IPR013562">
    <property type="entry name" value="TmcA/NAT10_N"/>
</dbReference>
<dbReference type="EMBL" id="UOFF01000388">
    <property type="protein sequence ID" value="VAW57421.1"/>
    <property type="molecule type" value="Genomic_DNA"/>
</dbReference>
<evidence type="ECO:0000313" key="9">
    <source>
        <dbReference type="EMBL" id="VAW57421.1"/>
    </source>
</evidence>
<evidence type="ECO:0000259" key="6">
    <source>
        <dbReference type="Pfam" id="PF05127"/>
    </source>
</evidence>
<sequence length="709" mass="79635">MFKLISIFLNAQKNALRKANHRLAVAFHVNENQQGLSVFIEHLNYNRKLIISSLIEDALVPEKATTQLGEEYDLVVFDARVVFNPNALGAVAGVLCGGGCLLLVLPTLEKWRNNTSLFLSHVDRLLRDQTGVIYFSDNTYKPNVSQVISLIEPMSNNLLPYRTENQKQVVNTVVSALQKNDPYCCTLTSGRGRGKTSALGFMAFKLLEQNNVNLLISAPKLSVVEPLFQHINNQCLANKLNNFIFQKSKFQIKNSSLHFIAPDLLLDTLPKADVLFIDEAAAIPLSMLEQLLAHYSKIIFSTTTHGYEGSGRGFILKFHQLLDNAKPGWQKIEMHQPIRWSYDDPVEKWIEALLFLNVKPQKMLELTDYGRDNVSLGEVKLIDRAHLINDELKLAAIFSLLTFSHYRTSPSDFQTILDSKNVRLYSLEYQQNLLGVVVVNQEGGFDAALSKAIYQGERRPKGHLLAQTLCFHGGCEAAAILQYARIMRIAIQPEYQHRGMGCYLLGQVIKNEKARGMDVVGSSFSATVPLLNFWRYADMPLLRVGFSRDHVSASHSVVVAKALTGSGARVVEYLNAKFCQNIMLWLAGPLFTLPEDLKKSILLASLQCKFEGSEPFDIDDVNSFARFNRNYEACMPAIMRFIETLISKSQNKLTVLSDPEKRMIELSYEYMHDWSSIVKKMQISGFSVSGKAQAKILLRTALKGLLDAG</sequence>
<reference evidence="9" key="1">
    <citation type="submission" date="2018-06" db="EMBL/GenBank/DDBJ databases">
        <authorList>
            <person name="Zhirakovskaya E."/>
        </authorList>
    </citation>
    <scope>NUCLEOTIDE SEQUENCE</scope>
</reference>
<evidence type="ECO:0000259" key="8">
    <source>
        <dbReference type="Pfam" id="PF13718"/>
    </source>
</evidence>
<dbReference type="InterPro" id="IPR032672">
    <property type="entry name" value="TmcA/NAT10/Kre33"/>
</dbReference>
<dbReference type="GO" id="GO:1990883">
    <property type="term" value="F:18S rRNA cytidine N-acetyltransferase activity"/>
    <property type="evidence" value="ECO:0007669"/>
    <property type="project" value="TreeGrafter"/>
</dbReference>
<dbReference type="Pfam" id="PF13718">
    <property type="entry name" value="GNAT_acetyltr_2"/>
    <property type="match status" value="1"/>
</dbReference>
<dbReference type="Gene3D" id="3.40.630.30">
    <property type="match status" value="1"/>
</dbReference>
<evidence type="ECO:0000259" key="7">
    <source>
        <dbReference type="Pfam" id="PF08351"/>
    </source>
</evidence>
<feature type="domain" description="TmcA/NAT10 N-terminal" evidence="7">
    <location>
        <begin position="10"/>
        <end position="136"/>
    </location>
</feature>
<protein>
    <submittedName>
        <fullName evidence="9">tRNA cytosine(34) acetyltransferase</fullName>
        <ecNumber evidence="9">2.3.1.193</ecNumber>
    </submittedName>
</protein>
<dbReference type="GO" id="GO:0005524">
    <property type="term" value="F:ATP binding"/>
    <property type="evidence" value="ECO:0007669"/>
    <property type="project" value="UniProtKB-KW"/>
</dbReference>
<evidence type="ECO:0000256" key="1">
    <source>
        <dbReference type="ARBA" id="ARBA00022679"/>
    </source>
</evidence>
<keyword evidence="5 9" id="KW-0012">Acyltransferase</keyword>
<keyword evidence="2" id="KW-0819">tRNA processing</keyword>
<dbReference type="Gene3D" id="3.40.50.11040">
    <property type="match status" value="1"/>
</dbReference>
<keyword evidence="4" id="KW-0067">ATP-binding</keyword>
<dbReference type="Pfam" id="PF08351">
    <property type="entry name" value="TmcA_N"/>
    <property type="match status" value="1"/>
</dbReference>
<dbReference type="Gene3D" id="3.40.50.300">
    <property type="entry name" value="P-loop containing nucleotide triphosphate hydrolases"/>
    <property type="match status" value="1"/>
</dbReference>
<dbReference type="AlphaFoldDB" id="A0A3B0WQ12"/>
<dbReference type="PANTHER" id="PTHR10925">
    <property type="entry name" value="N-ACETYLTRANSFERASE 10"/>
    <property type="match status" value="1"/>
</dbReference>
<evidence type="ECO:0000256" key="5">
    <source>
        <dbReference type="ARBA" id="ARBA00023315"/>
    </source>
</evidence>
<gene>
    <name evidence="9" type="ORF">MNBD_GAMMA07-904</name>
</gene>
<keyword evidence="3" id="KW-0547">Nucleotide-binding</keyword>
<dbReference type="EC" id="2.3.1.193" evidence="9"/>
<dbReference type="InterPro" id="IPR007807">
    <property type="entry name" value="TcmA/NAT10_helicase"/>
</dbReference>
<dbReference type="GO" id="GO:0008033">
    <property type="term" value="P:tRNA processing"/>
    <property type="evidence" value="ECO:0007669"/>
    <property type="project" value="UniProtKB-KW"/>
</dbReference>
<evidence type="ECO:0000256" key="3">
    <source>
        <dbReference type="ARBA" id="ARBA00022741"/>
    </source>
</evidence>
<dbReference type="InterPro" id="IPR000182">
    <property type="entry name" value="GNAT_dom"/>
</dbReference>
<evidence type="ECO:0000256" key="2">
    <source>
        <dbReference type="ARBA" id="ARBA00022694"/>
    </source>
</evidence>
<organism evidence="9">
    <name type="scientific">hydrothermal vent metagenome</name>
    <dbReference type="NCBI Taxonomy" id="652676"/>
    <lineage>
        <taxon>unclassified sequences</taxon>
        <taxon>metagenomes</taxon>
        <taxon>ecological metagenomes</taxon>
    </lineage>
</organism>
<evidence type="ECO:0000256" key="4">
    <source>
        <dbReference type="ARBA" id="ARBA00022840"/>
    </source>
</evidence>
<dbReference type="PANTHER" id="PTHR10925:SF5">
    <property type="entry name" value="RNA CYTIDINE ACETYLTRANSFERASE"/>
    <property type="match status" value="1"/>
</dbReference>
<name>A0A3B0WQ12_9ZZZZ</name>
<dbReference type="InterPro" id="IPR038321">
    <property type="entry name" value="TmcA_C_sf"/>
</dbReference>
<dbReference type="GO" id="GO:1904812">
    <property type="term" value="P:rRNA acetylation involved in maturation of SSU-rRNA"/>
    <property type="evidence" value="ECO:0007669"/>
    <property type="project" value="TreeGrafter"/>
</dbReference>
<proteinExistence type="predicted"/>
<dbReference type="GO" id="GO:0000049">
    <property type="term" value="F:tRNA binding"/>
    <property type="evidence" value="ECO:0007669"/>
    <property type="project" value="TreeGrafter"/>
</dbReference>
<dbReference type="Pfam" id="PF05127">
    <property type="entry name" value="NAT10_TcmA_helicase"/>
    <property type="match status" value="1"/>
</dbReference>
<accession>A0A3B0WQ12</accession>
<dbReference type="SUPFAM" id="SSF55729">
    <property type="entry name" value="Acyl-CoA N-acyltransferases (Nat)"/>
    <property type="match status" value="1"/>
</dbReference>